<protein>
    <submittedName>
        <fullName evidence="5">Methyltransferase</fullName>
    </submittedName>
</protein>
<dbReference type="PANTHER" id="PTHR32183">
    <property type="match status" value="1"/>
</dbReference>
<dbReference type="Proteomes" id="UP001597549">
    <property type="component" value="Unassembled WGS sequence"/>
</dbReference>
<dbReference type="PANTHER" id="PTHR32183:SF6">
    <property type="entry name" value="CYSTEINE SULFINATE DESULFINASE_CYSTEINE DESULFURASE AND RELATED ENZYMES"/>
    <property type="match status" value="1"/>
</dbReference>
<evidence type="ECO:0000256" key="4">
    <source>
        <dbReference type="ARBA" id="ARBA00022691"/>
    </source>
</evidence>
<dbReference type="InterPro" id="IPR008854">
    <property type="entry name" value="TPMT"/>
</dbReference>
<evidence type="ECO:0000313" key="5">
    <source>
        <dbReference type="EMBL" id="MFD2907915.1"/>
    </source>
</evidence>
<dbReference type="Pfam" id="PF05724">
    <property type="entry name" value="TPMT"/>
    <property type="match status" value="1"/>
</dbReference>
<evidence type="ECO:0000313" key="6">
    <source>
        <dbReference type="Proteomes" id="UP001597549"/>
    </source>
</evidence>
<dbReference type="Gene3D" id="3.40.50.150">
    <property type="entry name" value="Vaccinia Virus protein VP39"/>
    <property type="match status" value="1"/>
</dbReference>
<dbReference type="GO" id="GO:0032259">
    <property type="term" value="P:methylation"/>
    <property type="evidence" value="ECO:0007669"/>
    <property type="project" value="UniProtKB-KW"/>
</dbReference>
<dbReference type="SUPFAM" id="SSF53335">
    <property type="entry name" value="S-adenosyl-L-methionine-dependent methyltransferases"/>
    <property type="match status" value="1"/>
</dbReference>
<dbReference type="RefSeq" id="WP_379804767.1">
    <property type="nucleotide sequence ID" value="NZ_JBHUOL010000010.1"/>
</dbReference>
<dbReference type="GO" id="GO:0008168">
    <property type="term" value="F:methyltransferase activity"/>
    <property type="evidence" value="ECO:0007669"/>
    <property type="project" value="UniProtKB-KW"/>
</dbReference>
<evidence type="ECO:0000256" key="2">
    <source>
        <dbReference type="ARBA" id="ARBA00022603"/>
    </source>
</evidence>
<name>A0ABW5Z5T8_9FLAO</name>
<organism evidence="5 6">
    <name type="scientific">Flavobacterium ardleyense</name>
    <dbReference type="NCBI Taxonomy" id="2038737"/>
    <lineage>
        <taxon>Bacteria</taxon>
        <taxon>Pseudomonadati</taxon>
        <taxon>Bacteroidota</taxon>
        <taxon>Flavobacteriia</taxon>
        <taxon>Flavobacteriales</taxon>
        <taxon>Flavobacteriaceae</taxon>
        <taxon>Flavobacterium</taxon>
    </lineage>
</organism>
<keyword evidence="1" id="KW-0597">Phosphoprotein</keyword>
<keyword evidence="3" id="KW-0808">Transferase</keyword>
<reference evidence="6" key="1">
    <citation type="journal article" date="2019" name="Int. J. Syst. Evol. Microbiol.">
        <title>The Global Catalogue of Microorganisms (GCM) 10K type strain sequencing project: providing services to taxonomists for standard genome sequencing and annotation.</title>
        <authorList>
            <consortium name="The Broad Institute Genomics Platform"/>
            <consortium name="The Broad Institute Genome Sequencing Center for Infectious Disease"/>
            <person name="Wu L."/>
            <person name="Ma J."/>
        </authorList>
    </citation>
    <scope>NUCLEOTIDE SEQUENCE [LARGE SCALE GENOMIC DNA]</scope>
    <source>
        <strain evidence="6">KCTC 52644</strain>
    </source>
</reference>
<accession>A0ABW5Z5T8</accession>
<gene>
    <name evidence="5" type="ORF">ACFSX9_04110</name>
</gene>
<sequence length="188" mass="21681">MNYWEERYQKGETGWDAGAITTPLKDYIDQIKNKELKILIPGAGNGHEFDYLVNNGFKNVHVIDIAPSPLQTIAQRNPEFKSNLIHDDFFNLDEKFDLVIEQTFFCALPPKLRSEYAEKMQEILAPHGKIVGLLFDFPLTAEGPPFGGSEDEYLDLFSPKFKIRVLERAHNSIKPRQNKELFFIFDSK</sequence>
<comment type="caution">
    <text evidence="5">The sequence shown here is derived from an EMBL/GenBank/DDBJ whole genome shotgun (WGS) entry which is preliminary data.</text>
</comment>
<keyword evidence="2 5" id="KW-0489">Methyltransferase</keyword>
<evidence type="ECO:0000256" key="1">
    <source>
        <dbReference type="ARBA" id="ARBA00022553"/>
    </source>
</evidence>
<keyword evidence="4" id="KW-0949">S-adenosyl-L-methionine</keyword>
<evidence type="ECO:0000256" key="3">
    <source>
        <dbReference type="ARBA" id="ARBA00022679"/>
    </source>
</evidence>
<dbReference type="PROSITE" id="PS51585">
    <property type="entry name" value="SAM_MT_TPMT"/>
    <property type="match status" value="1"/>
</dbReference>
<keyword evidence="6" id="KW-1185">Reference proteome</keyword>
<dbReference type="EMBL" id="JBHUOL010000010">
    <property type="protein sequence ID" value="MFD2907915.1"/>
    <property type="molecule type" value="Genomic_DNA"/>
</dbReference>
<dbReference type="InterPro" id="IPR029063">
    <property type="entry name" value="SAM-dependent_MTases_sf"/>
</dbReference>
<proteinExistence type="predicted"/>
<dbReference type="CDD" id="cd02440">
    <property type="entry name" value="AdoMet_MTases"/>
    <property type="match status" value="1"/>
</dbReference>